<dbReference type="EMBL" id="BX950851">
    <property type="protein sequence ID" value="CAG75220.1"/>
    <property type="molecule type" value="Genomic_DNA"/>
</dbReference>
<gene>
    <name evidence="15" type="ordered locus">ECA2317</name>
</gene>
<dbReference type="CDD" id="cd19407">
    <property type="entry name" value="Tar_Tsr_sensor"/>
    <property type="match status" value="1"/>
</dbReference>
<dbReference type="STRING" id="218491.ECA2317"/>
<dbReference type="GO" id="GO:0006935">
    <property type="term" value="P:chemotaxis"/>
    <property type="evidence" value="ECO:0007669"/>
    <property type="project" value="UniProtKB-KW"/>
</dbReference>
<dbReference type="Pfam" id="PF00015">
    <property type="entry name" value="MCPsignal"/>
    <property type="match status" value="1"/>
</dbReference>
<evidence type="ECO:0000256" key="6">
    <source>
        <dbReference type="ARBA" id="ARBA00022692"/>
    </source>
</evidence>
<evidence type="ECO:0000256" key="7">
    <source>
        <dbReference type="ARBA" id="ARBA00022989"/>
    </source>
</evidence>
<dbReference type="KEGG" id="eca:ECA2317"/>
<dbReference type="PANTHER" id="PTHR43531">
    <property type="entry name" value="PROTEIN ICFG"/>
    <property type="match status" value="1"/>
</dbReference>
<evidence type="ECO:0000313" key="15">
    <source>
        <dbReference type="EMBL" id="CAG75220.1"/>
    </source>
</evidence>
<dbReference type="GO" id="GO:0004888">
    <property type="term" value="F:transmembrane signaling receptor activity"/>
    <property type="evidence" value="ECO:0007669"/>
    <property type="project" value="InterPro"/>
</dbReference>
<dbReference type="AlphaFoldDB" id="Q6D4S3"/>
<dbReference type="InterPro" id="IPR004090">
    <property type="entry name" value="Chemotax_Me-accpt_rcpt"/>
</dbReference>
<keyword evidence="7 12" id="KW-1133">Transmembrane helix</keyword>
<proteinExistence type="inferred from homology"/>
<organism evidence="15 16">
    <name type="scientific">Pectobacterium atrosepticum (strain SCRI 1043 / ATCC BAA-672)</name>
    <name type="common">Erwinia carotovora subsp. atroseptica</name>
    <dbReference type="NCBI Taxonomy" id="218491"/>
    <lineage>
        <taxon>Bacteria</taxon>
        <taxon>Pseudomonadati</taxon>
        <taxon>Pseudomonadota</taxon>
        <taxon>Gammaproteobacteria</taxon>
        <taxon>Enterobacterales</taxon>
        <taxon>Pectobacteriaceae</taxon>
        <taxon>Pectobacterium</taxon>
    </lineage>
</organism>
<evidence type="ECO:0000256" key="11">
    <source>
        <dbReference type="PROSITE-ProRule" id="PRU00284"/>
    </source>
</evidence>
<evidence type="ECO:0000313" key="16">
    <source>
        <dbReference type="Proteomes" id="UP000007966"/>
    </source>
</evidence>
<reference evidence="15" key="1">
    <citation type="submission" date="2004-02" db="EMBL/GenBank/DDBJ databases">
        <title>The genome sequence of the enterobacterial phytopathogen Erwinia carotovora subsp. atroseptica SCRI1043 and functional genomic identification of novel virulence factors.</title>
        <authorList>
            <person name="Bell K.S."/>
            <person name="Sebaihia M."/>
            <person name="Pritchard L."/>
            <person name="Holden M."/>
            <person name="Hyman L.J."/>
            <person name="Holeva M.C."/>
            <person name="Thomson N.R."/>
            <person name="Bentley S.D."/>
            <person name="Churcher C."/>
            <person name="Mungall K."/>
            <person name="Atkin R."/>
            <person name="Bason N."/>
            <person name="Brooks K."/>
            <person name="Chillingworth T."/>
            <person name="Clark K."/>
            <person name="Doggett J."/>
            <person name="Fraser A."/>
            <person name="Hance Z."/>
            <person name="Hauser H."/>
            <person name="Jagels K."/>
            <person name="Moule S."/>
            <person name="Norbertczak H."/>
            <person name="Ormond D."/>
            <person name="Price C."/>
            <person name="Quail M.A."/>
            <person name="Sanders M."/>
            <person name="Walker D."/>
            <person name="Whitehead S."/>
            <person name="Salmond G.P.C."/>
            <person name="Birch P.R.J."/>
            <person name="Barrell B.G."/>
            <person name="Parkhill J."/>
            <person name="Toth I.K."/>
        </authorList>
    </citation>
    <scope>NUCLEOTIDE SEQUENCE</scope>
    <source>
        <strain evidence="15">SCRI1043</strain>
    </source>
</reference>
<evidence type="ECO:0000256" key="8">
    <source>
        <dbReference type="ARBA" id="ARBA00023136"/>
    </source>
</evidence>
<dbReference type="Gene3D" id="1.10.287.950">
    <property type="entry name" value="Methyl-accepting chemotaxis protein"/>
    <property type="match status" value="1"/>
</dbReference>
<dbReference type="InterPro" id="IPR003122">
    <property type="entry name" value="Tar_rcpt_lig-bd"/>
</dbReference>
<dbReference type="InterPro" id="IPR035440">
    <property type="entry name" value="4HB_MCP_dom_sf"/>
</dbReference>
<evidence type="ECO:0000256" key="4">
    <source>
        <dbReference type="ARBA" id="ARBA00022500"/>
    </source>
</evidence>
<name>Q6D4S3_PECAS</name>
<keyword evidence="2" id="KW-1003">Cell membrane</keyword>
<evidence type="ECO:0000256" key="2">
    <source>
        <dbReference type="ARBA" id="ARBA00022475"/>
    </source>
</evidence>
<keyword evidence="6 12" id="KW-0812">Transmembrane</keyword>
<dbReference type="HOGENOM" id="CLU_000445_107_16_6"/>
<keyword evidence="8 12" id="KW-0472">Membrane</keyword>
<dbReference type="SMART" id="SM00319">
    <property type="entry name" value="TarH"/>
    <property type="match status" value="1"/>
</dbReference>
<sequence length="598" mass="66402">MIQVMVTRKNHGLLPLRQKLKYFSHLTVIVWPLFIYRGSTIMLMPAILRNGVATIRRRHRLSILSGLLLIIGLFSLLQLVSVGVISQTMTQVQQDISANESLRQQQALMDKARMEVMNASDKLNRAGIYLLVDKETGSEGSWHSLMDEAEVSLKQAKEHYQLLETTTTAEADTTAFVDLKKGYNQLYSGLVELAEGIKTTNQIDIFFAVPVQAYQSDFTQKYSHYLQDTDALQKQHGQQFLSSLDQAKTIFITVLGLLLAIAIAVWFGVNRVIIRPLAHIIAHLKLIAAGDLSHSVNTETRGTREVEQLNTSVILMQEGLVTLVNQVRQGVDHMVTQVDRVAEDNHRLSEQANRQSHELKVTTEHVIQLSQHLEQNTQHTQQANLHAEDTSKIATQGETMMNDVKAAMSDIAGRTREMTEAIGMIENVAFQTHILSLNAAIEAARAGTMGRGFAVVAREVGTLASQSSHSAQSINVLIRDSDNSVTAGTRLVNKLNDSLQNIIQTAKDTGTFLSEISEISHQQNESIHEVTARLSTLNDTVRENAGQVEASAHTFASLLEQTERLNTSVSLFILPSTEADVNPMIDQREMTQRIPMMG</sequence>
<keyword evidence="5" id="KW-0997">Cell inner membrane</keyword>
<dbReference type="PANTHER" id="PTHR43531:SF14">
    <property type="entry name" value="METHYL-ACCEPTING CHEMOTAXIS PROTEIN I-RELATED"/>
    <property type="match status" value="1"/>
</dbReference>
<dbReference type="SUPFAM" id="SSF47170">
    <property type="entry name" value="Aspartate receptor, ligand-binding domain"/>
    <property type="match status" value="1"/>
</dbReference>
<keyword evidence="16" id="KW-1185">Reference proteome</keyword>
<feature type="domain" description="Methyl-accepting transducer" evidence="13">
    <location>
        <begin position="330"/>
        <end position="559"/>
    </location>
</feature>
<dbReference type="SMART" id="SM00283">
    <property type="entry name" value="MA"/>
    <property type="match status" value="1"/>
</dbReference>
<dbReference type="PROSITE" id="PS50885">
    <property type="entry name" value="HAMP"/>
    <property type="match status" value="1"/>
</dbReference>
<evidence type="ECO:0000256" key="5">
    <source>
        <dbReference type="ARBA" id="ARBA00022519"/>
    </source>
</evidence>
<dbReference type="SMART" id="SM00304">
    <property type="entry name" value="HAMP"/>
    <property type="match status" value="1"/>
</dbReference>
<protein>
    <submittedName>
        <fullName evidence="15">Methyl-accepting chemotaxis protein</fullName>
    </submittedName>
</protein>
<dbReference type="InterPro" id="IPR003660">
    <property type="entry name" value="HAMP_dom"/>
</dbReference>
<dbReference type="InterPro" id="IPR004089">
    <property type="entry name" value="MCPsignal_dom"/>
</dbReference>
<keyword evidence="4" id="KW-0145">Chemotaxis</keyword>
<evidence type="ECO:0000256" key="1">
    <source>
        <dbReference type="ARBA" id="ARBA00004429"/>
    </source>
</evidence>
<evidence type="ECO:0000256" key="12">
    <source>
        <dbReference type="SAM" id="Phobius"/>
    </source>
</evidence>
<dbReference type="SUPFAM" id="SSF58104">
    <property type="entry name" value="Methyl-accepting chemotaxis protein (MCP) signaling domain"/>
    <property type="match status" value="1"/>
</dbReference>
<dbReference type="eggNOG" id="COG0840">
    <property type="taxonomic scope" value="Bacteria"/>
</dbReference>
<feature type="transmembrane region" description="Helical" evidence="12">
    <location>
        <begin position="60"/>
        <end position="85"/>
    </location>
</feature>
<dbReference type="Gene3D" id="1.20.120.30">
    <property type="entry name" value="Aspartate receptor, ligand-binding domain"/>
    <property type="match status" value="1"/>
</dbReference>
<dbReference type="PRINTS" id="PR00260">
    <property type="entry name" value="CHEMTRNSDUCR"/>
</dbReference>
<evidence type="ECO:0000256" key="10">
    <source>
        <dbReference type="ARBA" id="ARBA00029447"/>
    </source>
</evidence>
<dbReference type="InterPro" id="IPR051310">
    <property type="entry name" value="MCP_chemotaxis"/>
</dbReference>
<comment type="subcellular location">
    <subcellularLocation>
        <location evidence="1">Cell inner membrane</location>
        <topology evidence="1">Multi-pass membrane protein</topology>
    </subcellularLocation>
</comment>
<dbReference type="Proteomes" id="UP000007966">
    <property type="component" value="Chromosome"/>
</dbReference>
<accession>Q6D4S3</accession>
<keyword evidence="9 11" id="KW-0807">Transducer</keyword>
<evidence type="ECO:0000256" key="9">
    <source>
        <dbReference type="ARBA" id="ARBA00023224"/>
    </source>
</evidence>
<dbReference type="PROSITE" id="PS50111">
    <property type="entry name" value="CHEMOTAXIS_TRANSDUC_2"/>
    <property type="match status" value="1"/>
</dbReference>
<dbReference type="Pfam" id="PF02203">
    <property type="entry name" value="TarH"/>
    <property type="match status" value="1"/>
</dbReference>
<evidence type="ECO:0000256" key="3">
    <source>
        <dbReference type="ARBA" id="ARBA00022481"/>
    </source>
</evidence>
<dbReference type="GO" id="GO:0005886">
    <property type="term" value="C:plasma membrane"/>
    <property type="evidence" value="ECO:0007669"/>
    <property type="project" value="UniProtKB-SubCell"/>
</dbReference>
<comment type="similarity">
    <text evidence="10">Belongs to the methyl-accepting chemotaxis (MCP) protein family.</text>
</comment>
<feature type="transmembrane region" description="Helical" evidence="12">
    <location>
        <begin position="22"/>
        <end position="48"/>
    </location>
</feature>
<feature type="domain" description="HAMP" evidence="14">
    <location>
        <begin position="271"/>
        <end position="325"/>
    </location>
</feature>
<keyword evidence="3" id="KW-0488">Methylation</keyword>
<feature type="transmembrane region" description="Helical" evidence="12">
    <location>
        <begin position="250"/>
        <end position="269"/>
    </location>
</feature>
<evidence type="ECO:0000259" key="14">
    <source>
        <dbReference type="PROSITE" id="PS50885"/>
    </source>
</evidence>
<dbReference type="GO" id="GO:0007165">
    <property type="term" value="P:signal transduction"/>
    <property type="evidence" value="ECO:0007669"/>
    <property type="project" value="UniProtKB-KW"/>
</dbReference>
<evidence type="ECO:0000259" key="13">
    <source>
        <dbReference type="PROSITE" id="PS50111"/>
    </source>
</evidence>